<dbReference type="STRING" id="1563157.AQS70_11395"/>
<evidence type="ECO:0000313" key="4">
    <source>
        <dbReference type="EMBL" id="KQB53239.1"/>
    </source>
</evidence>
<evidence type="ECO:0000313" key="5">
    <source>
        <dbReference type="Proteomes" id="UP000050342"/>
    </source>
</evidence>
<keyword evidence="1" id="KW-0902">Two-component regulatory system</keyword>
<dbReference type="Pfam" id="PF01627">
    <property type="entry name" value="Hpt"/>
    <property type="match status" value="1"/>
</dbReference>
<proteinExistence type="predicted"/>
<accession>A0A0Q0SNJ3</accession>
<comment type="caution">
    <text evidence="4">The sequence shown here is derived from an EMBL/GenBank/DDBJ whole genome shotgun (WGS) entry which is preliminary data.</text>
</comment>
<dbReference type="AlphaFoldDB" id="A0A0Q0SNJ3"/>
<dbReference type="EMBL" id="LLWH01000173">
    <property type="protein sequence ID" value="KQB53239.1"/>
    <property type="molecule type" value="Genomic_DNA"/>
</dbReference>
<sequence length="121" mass="13662">MSEEHIDHAVIKNLREVMEGGFDDLLDTFLSDSKERIDQLHSTRQVCDLRMVAHSLKGSSSNMGANRLAQLCGQLEERAQKESLVDIKELVIKIGDEYLTVRQLYRAERQRVIAASYVSGG</sequence>
<dbReference type="Proteomes" id="UP000050342">
    <property type="component" value="Unassembled WGS sequence"/>
</dbReference>
<dbReference type="RefSeq" id="WP_055103284.1">
    <property type="nucleotide sequence ID" value="NZ_LLWH01000173.1"/>
</dbReference>
<dbReference type="SUPFAM" id="SSF47226">
    <property type="entry name" value="Histidine-containing phosphotransfer domain, HPT domain"/>
    <property type="match status" value="1"/>
</dbReference>
<dbReference type="Gene3D" id="1.20.120.160">
    <property type="entry name" value="HPT domain"/>
    <property type="match status" value="1"/>
</dbReference>
<dbReference type="InterPro" id="IPR036641">
    <property type="entry name" value="HPT_dom_sf"/>
</dbReference>
<dbReference type="GO" id="GO:0004672">
    <property type="term" value="F:protein kinase activity"/>
    <property type="evidence" value="ECO:0007669"/>
    <property type="project" value="UniProtKB-ARBA"/>
</dbReference>
<dbReference type="GO" id="GO:0000160">
    <property type="term" value="P:phosphorelay signal transduction system"/>
    <property type="evidence" value="ECO:0007669"/>
    <property type="project" value="UniProtKB-KW"/>
</dbReference>
<protein>
    <submittedName>
        <fullName evidence="4">Histidine kinase</fullName>
    </submittedName>
</protein>
<dbReference type="PROSITE" id="PS50894">
    <property type="entry name" value="HPT"/>
    <property type="match status" value="1"/>
</dbReference>
<keyword evidence="4" id="KW-0418">Kinase</keyword>
<gene>
    <name evidence="4" type="ORF">AQS70_11395</name>
</gene>
<reference evidence="4 5" key="1">
    <citation type="submission" date="2015-10" db="EMBL/GenBank/DDBJ databases">
        <title>Pseudomonas helleri sp. nov. and Pseudomonas weihenstephanensis sp. nov., isolated from raw cows milk.</title>
        <authorList>
            <person name="Von Neubeck M."/>
            <person name="Huptas C."/>
            <person name="Wenning M."/>
            <person name="Scherer S."/>
        </authorList>
    </citation>
    <scope>NUCLEOTIDE SEQUENCE [LARGE SCALE GENOMIC DNA]</scope>
    <source>
        <strain evidence="4 5">BSTT44</strain>
    </source>
</reference>
<organism evidence="4 5">
    <name type="scientific">Pseudomonas endophytica</name>
    <dbReference type="NCBI Taxonomy" id="1563157"/>
    <lineage>
        <taxon>Bacteria</taxon>
        <taxon>Pseudomonadati</taxon>
        <taxon>Pseudomonadota</taxon>
        <taxon>Gammaproteobacteria</taxon>
        <taxon>Pseudomonadales</taxon>
        <taxon>Pseudomonadaceae</taxon>
        <taxon>Pseudomonas</taxon>
    </lineage>
</organism>
<evidence type="ECO:0000256" key="2">
    <source>
        <dbReference type="PROSITE-ProRule" id="PRU00110"/>
    </source>
</evidence>
<dbReference type="CDD" id="cd00088">
    <property type="entry name" value="HPT"/>
    <property type="match status" value="1"/>
</dbReference>
<evidence type="ECO:0000259" key="3">
    <source>
        <dbReference type="PROSITE" id="PS50894"/>
    </source>
</evidence>
<dbReference type="InterPro" id="IPR008207">
    <property type="entry name" value="Sig_transdc_His_kin_Hpt_dom"/>
</dbReference>
<feature type="domain" description="HPt" evidence="3">
    <location>
        <begin position="3"/>
        <end position="108"/>
    </location>
</feature>
<evidence type="ECO:0000256" key="1">
    <source>
        <dbReference type="ARBA" id="ARBA00023012"/>
    </source>
</evidence>
<keyword evidence="5" id="KW-1185">Reference proteome</keyword>
<feature type="modified residue" description="Phosphohistidine" evidence="2">
    <location>
        <position position="54"/>
    </location>
</feature>
<keyword evidence="4" id="KW-0808">Transferase</keyword>
<keyword evidence="2" id="KW-0597">Phosphoprotein</keyword>
<name>A0A0Q0SNJ3_9PSED</name>
<dbReference type="OrthoDB" id="9131849at2"/>